<dbReference type="GO" id="GO:0009306">
    <property type="term" value="P:protein secretion"/>
    <property type="evidence" value="ECO:0007669"/>
    <property type="project" value="InterPro"/>
</dbReference>
<evidence type="ECO:0000313" key="1">
    <source>
        <dbReference type="EMBL" id="PFH02741.1"/>
    </source>
</evidence>
<keyword evidence="1" id="KW-0966">Cell projection</keyword>
<evidence type="ECO:0000313" key="2">
    <source>
        <dbReference type="Proteomes" id="UP000223596"/>
    </source>
</evidence>
<comment type="caution">
    <text evidence="1">The sequence shown here is derived from an EMBL/GenBank/DDBJ whole genome shotgun (WGS) entry which is preliminary data.</text>
</comment>
<protein>
    <submittedName>
        <fullName evidence="1">Flagellar biosynthesis protein</fullName>
    </submittedName>
</protein>
<dbReference type="GO" id="GO:0005886">
    <property type="term" value="C:plasma membrane"/>
    <property type="evidence" value="ECO:0007669"/>
    <property type="project" value="TreeGrafter"/>
</dbReference>
<dbReference type="RefSeq" id="WP_003516302.1">
    <property type="nucleotide sequence ID" value="NZ_CP013828.1"/>
</dbReference>
<dbReference type="PANTHER" id="PTHR30531">
    <property type="entry name" value="FLAGELLAR BIOSYNTHETIC PROTEIN FLHB"/>
    <property type="match status" value="1"/>
</dbReference>
<name>A0AB36TGV7_ACETH</name>
<dbReference type="PANTHER" id="PTHR30531:SF12">
    <property type="entry name" value="FLAGELLAR BIOSYNTHETIC PROTEIN FLHB"/>
    <property type="match status" value="1"/>
</dbReference>
<dbReference type="AlphaFoldDB" id="A0AB36TGV7"/>
<dbReference type="GeneID" id="35805961"/>
<dbReference type="Pfam" id="PF01312">
    <property type="entry name" value="Bac_export_2"/>
    <property type="match status" value="1"/>
</dbReference>
<keyword evidence="1" id="KW-0282">Flagellum</keyword>
<dbReference type="EMBL" id="PDBW01000001">
    <property type="protein sequence ID" value="PFH02741.1"/>
    <property type="molecule type" value="Genomic_DNA"/>
</dbReference>
<keyword evidence="1" id="KW-0969">Cilium</keyword>
<organism evidence="1 2">
    <name type="scientific">Acetivibrio thermocellus AD2</name>
    <dbReference type="NCBI Taxonomy" id="1138384"/>
    <lineage>
        <taxon>Bacteria</taxon>
        <taxon>Bacillati</taxon>
        <taxon>Bacillota</taxon>
        <taxon>Clostridia</taxon>
        <taxon>Eubacteriales</taxon>
        <taxon>Oscillospiraceae</taxon>
        <taxon>Acetivibrio</taxon>
    </lineage>
</organism>
<gene>
    <name evidence="1" type="ORF">M972_111528</name>
</gene>
<dbReference type="InterPro" id="IPR006135">
    <property type="entry name" value="T3SS_substrate_exporter"/>
</dbReference>
<dbReference type="Gene3D" id="3.40.1690.10">
    <property type="entry name" value="secretion proteins EscU"/>
    <property type="match status" value="1"/>
</dbReference>
<dbReference type="PRINTS" id="PR00950">
    <property type="entry name" value="TYPE3IMSPROT"/>
</dbReference>
<reference evidence="1 2" key="1">
    <citation type="submission" date="2017-09" db="EMBL/GenBank/DDBJ databases">
        <title>Evaluation of Pacific Biosciences Sequencing Technology to Finishing C. thermocellum Genome Sequences.</title>
        <authorList>
            <person name="Brown S."/>
        </authorList>
    </citation>
    <scope>NUCLEOTIDE SEQUENCE [LARGE SCALE GENOMIC DNA]</scope>
    <source>
        <strain evidence="1 2">AD2</strain>
    </source>
</reference>
<dbReference type="Proteomes" id="UP000223596">
    <property type="component" value="Unassembled WGS sequence"/>
</dbReference>
<proteinExistence type="predicted"/>
<dbReference type="SUPFAM" id="SSF160544">
    <property type="entry name" value="EscU C-terminal domain-like"/>
    <property type="match status" value="1"/>
</dbReference>
<accession>A0AB36TGV7</accession>
<dbReference type="InterPro" id="IPR029025">
    <property type="entry name" value="T3SS_substrate_exporter_C"/>
</dbReference>
<sequence>MSGRKKIKQVAALKYSPEENNAPQIIGLGKGEIAEKILEKAKENNIPIYENEELAAALNAMNIGDEIPPELYDIVAQILVFVGSVDKKYGEKKR</sequence>